<reference evidence="2" key="1">
    <citation type="journal article" date="2020" name="Stud. Mycol.">
        <title>101 Dothideomycetes genomes: a test case for predicting lifestyles and emergence of pathogens.</title>
        <authorList>
            <person name="Haridas S."/>
            <person name="Albert R."/>
            <person name="Binder M."/>
            <person name="Bloem J."/>
            <person name="Labutti K."/>
            <person name="Salamov A."/>
            <person name="Andreopoulos B."/>
            <person name="Baker S."/>
            <person name="Barry K."/>
            <person name="Bills G."/>
            <person name="Bluhm B."/>
            <person name="Cannon C."/>
            <person name="Castanera R."/>
            <person name="Culley D."/>
            <person name="Daum C."/>
            <person name="Ezra D."/>
            <person name="Gonzalez J."/>
            <person name="Henrissat B."/>
            <person name="Kuo A."/>
            <person name="Liang C."/>
            <person name="Lipzen A."/>
            <person name="Lutzoni F."/>
            <person name="Magnuson J."/>
            <person name="Mondo S."/>
            <person name="Nolan M."/>
            <person name="Ohm R."/>
            <person name="Pangilinan J."/>
            <person name="Park H.-J."/>
            <person name="Ramirez L."/>
            <person name="Alfaro M."/>
            <person name="Sun H."/>
            <person name="Tritt A."/>
            <person name="Yoshinaga Y."/>
            <person name="Zwiers L.-H."/>
            <person name="Turgeon B."/>
            <person name="Goodwin S."/>
            <person name="Spatafora J."/>
            <person name="Crous P."/>
            <person name="Grigoriev I."/>
        </authorList>
    </citation>
    <scope>NUCLEOTIDE SEQUENCE</scope>
    <source>
        <strain evidence="2">CBS 122681</strain>
    </source>
</reference>
<accession>A0A6A6SNF0</accession>
<name>A0A6A6SNF0_9PLEO</name>
<evidence type="ECO:0008006" key="4">
    <source>
        <dbReference type="Google" id="ProtNLM"/>
    </source>
</evidence>
<dbReference type="Proteomes" id="UP000799324">
    <property type="component" value="Unassembled WGS sequence"/>
</dbReference>
<organism evidence="2 3">
    <name type="scientific">Lophiostoma macrostomum CBS 122681</name>
    <dbReference type="NCBI Taxonomy" id="1314788"/>
    <lineage>
        <taxon>Eukaryota</taxon>
        <taxon>Fungi</taxon>
        <taxon>Dikarya</taxon>
        <taxon>Ascomycota</taxon>
        <taxon>Pezizomycotina</taxon>
        <taxon>Dothideomycetes</taxon>
        <taxon>Pleosporomycetidae</taxon>
        <taxon>Pleosporales</taxon>
        <taxon>Lophiostomataceae</taxon>
        <taxon>Lophiostoma</taxon>
    </lineage>
</organism>
<gene>
    <name evidence="2" type="ORF">K491DRAFT_211776</name>
</gene>
<keyword evidence="1" id="KW-0732">Signal</keyword>
<dbReference type="AlphaFoldDB" id="A0A6A6SNF0"/>
<dbReference type="OrthoDB" id="3541215at2759"/>
<keyword evidence="3" id="KW-1185">Reference proteome</keyword>
<evidence type="ECO:0000313" key="2">
    <source>
        <dbReference type="EMBL" id="KAF2649219.1"/>
    </source>
</evidence>
<feature type="signal peptide" evidence="1">
    <location>
        <begin position="1"/>
        <end position="19"/>
    </location>
</feature>
<feature type="chain" id="PRO_5025461002" description="Apple domain-containing protein" evidence="1">
    <location>
        <begin position="20"/>
        <end position="269"/>
    </location>
</feature>
<proteinExistence type="predicted"/>
<evidence type="ECO:0000256" key="1">
    <source>
        <dbReference type="SAM" id="SignalP"/>
    </source>
</evidence>
<sequence length="269" mass="29982">MLTTYELFSFISLIATVAPSPLNAQHQARANWYPPYSSCFNCFLSSWTQGPECATDASLVKTISRVLSPPASATATYTPTQWCSDFLRQTSWKTDSTTSSGISTYTDWTETHLFVTKTDLAHPTSTMYCPIPSAGMECGWDTNTIAPAEQGEDWSIEHGYNPTECQQICLEHSGCKAYRIDGSDASGYHCEIFNVGLGVNGTNLISPTAKGTQWWDRDCQAHIPVRITRFHTHTKELVFIEQYSTPTHSPYLKGFLGLCYTQKEGLLNR</sequence>
<dbReference type="EMBL" id="MU004501">
    <property type="protein sequence ID" value="KAF2649219.1"/>
    <property type="molecule type" value="Genomic_DNA"/>
</dbReference>
<protein>
    <recommendedName>
        <fullName evidence="4">Apple domain-containing protein</fullName>
    </recommendedName>
</protein>
<evidence type="ECO:0000313" key="3">
    <source>
        <dbReference type="Proteomes" id="UP000799324"/>
    </source>
</evidence>